<comment type="caution">
    <text evidence="1">The sequence shown here is derived from an EMBL/GenBank/DDBJ whole genome shotgun (WGS) entry which is preliminary data.</text>
</comment>
<name>A0A4Q7X880_9ACTN</name>
<proteinExistence type="predicted"/>
<dbReference type="EMBL" id="SHKR01000011">
    <property type="protein sequence ID" value="RZU18679.1"/>
    <property type="molecule type" value="Genomic_DNA"/>
</dbReference>
<gene>
    <name evidence="1" type="ORF">EV645_0878</name>
</gene>
<keyword evidence="2" id="KW-1185">Reference proteome</keyword>
<sequence length="104" mass="11777">MTRLFLVKDGEKELWVAALVDEDVWTYVGNTGKFHYNEGARHDYYFLNELRYVDIGIAEAKRLIRAGVGTVDGGELPGAVQRWREDPQGMDPEVVFASMAADLR</sequence>
<dbReference type="OrthoDB" id="3828889at2"/>
<evidence type="ECO:0000313" key="1">
    <source>
        <dbReference type="EMBL" id="RZU18679.1"/>
    </source>
</evidence>
<dbReference type="RefSeq" id="WP_130439953.1">
    <property type="nucleotide sequence ID" value="NZ_SHKR01000011.1"/>
</dbReference>
<protein>
    <submittedName>
        <fullName evidence="1">Uncharacterized protein</fullName>
    </submittedName>
</protein>
<reference evidence="1 2" key="1">
    <citation type="journal article" date="2015" name="Stand. Genomic Sci.">
        <title>Genomic Encyclopedia of Bacterial and Archaeal Type Strains, Phase III: the genomes of soil and plant-associated and newly described type strains.</title>
        <authorList>
            <person name="Whitman W.B."/>
            <person name="Woyke T."/>
            <person name="Klenk H.P."/>
            <person name="Zhou Y."/>
            <person name="Lilburn T.G."/>
            <person name="Beck B.J."/>
            <person name="De Vos P."/>
            <person name="Vandamme P."/>
            <person name="Eisen J.A."/>
            <person name="Garrity G."/>
            <person name="Hugenholtz P."/>
            <person name="Kyrpides N.C."/>
        </authorList>
    </citation>
    <scope>NUCLEOTIDE SEQUENCE [LARGE SCALE GENOMIC DNA]</scope>
    <source>
        <strain evidence="1 2">VKM Ac-2540</strain>
    </source>
</reference>
<organism evidence="1 2">
    <name type="scientific">Kribbella rubisoli</name>
    <dbReference type="NCBI Taxonomy" id="3075929"/>
    <lineage>
        <taxon>Bacteria</taxon>
        <taxon>Bacillati</taxon>
        <taxon>Actinomycetota</taxon>
        <taxon>Actinomycetes</taxon>
        <taxon>Propionibacteriales</taxon>
        <taxon>Kribbellaceae</taxon>
        <taxon>Kribbella</taxon>
    </lineage>
</organism>
<accession>A0A4Q7X880</accession>
<evidence type="ECO:0000313" key="2">
    <source>
        <dbReference type="Proteomes" id="UP000292027"/>
    </source>
</evidence>
<dbReference type="AlphaFoldDB" id="A0A4Q7X880"/>
<dbReference type="Proteomes" id="UP000292027">
    <property type="component" value="Unassembled WGS sequence"/>
</dbReference>